<name>A0ABT8BUW5_9VIBR</name>
<gene>
    <name evidence="2" type="ORF">QWZ16_14650</name>
</gene>
<sequence length="57" mass="6749">MSLNVRLWQNYLDPYFVFCGKLLANKFAIIIAWNPSSHRLNQHQVNRKNPSSTKECR</sequence>
<proteinExistence type="predicted"/>
<keyword evidence="3" id="KW-1185">Reference proteome</keyword>
<keyword evidence="1" id="KW-0472">Membrane</keyword>
<dbReference type="RefSeq" id="WP_290312396.1">
    <property type="nucleotide sequence ID" value="NZ_JAUFQC010000001.1"/>
</dbReference>
<keyword evidence="1" id="KW-0812">Transmembrane</keyword>
<protein>
    <submittedName>
        <fullName evidence="2">Uncharacterized protein</fullName>
    </submittedName>
</protein>
<keyword evidence="1" id="KW-1133">Transmembrane helix</keyword>
<reference evidence="3" key="1">
    <citation type="journal article" date="2019" name="Int. J. Syst. Evol. Microbiol.">
        <title>The Global Catalogue of Microorganisms (GCM) 10K type strain sequencing project: providing services to taxonomists for standard genome sequencing and annotation.</title>
        <authorList>
            <consortium name="The Broad Institute Genomics Platform"/>
            <consortium name="The Broad Institute Genome Sequencing Center for Infectious Disease"/>
            <person name="Wu L."/>
            <person name="Ma J."/>
        </authorList>
    </citation>
    <scope>NUCLEOTIDE SEQUENCE [LARGE SCALE GENOMIC DNA]</scope>
    <source>
        <strain evidence="3">CECT 7398</strain>
    </source>
</reference>
<dbReference type="Proteomes" id="UP001238540">
    <property type="component" value="Unassembled WGS sequence"/>
</dbReference>
<comment type="caution">
    <text evidence="2">The sequence shown here is derived from an EMBL/GenBank/DDBJ whole genome shotgun (WGS) entry which is preliminary data.</text>
</comment>
<feature type="transmembrane region" description="Helical" evidence="1">
    <location>
        <begin position="15"/>
        <end position="33"/>
    </location>
</feature>
<dbReference type="EMBL" id="JAUFQC010000001">
    <property type="protein sequence ID" value="MDN3610935.1"/>
    <property type="molecule type" value="Genomic_DNA"/>
</dbReference>
<organism evidence="2 3">
    <name type="scientific">Vibrio ostreicida</name>
    <dbReference type="NCBI Taxonomy" id="526588"/>
    <lineage>
        <taxon>Bacteria</taxon>
        <taxon>Pseudomonadati</taxon>
        <taxon>Pseudomonadota</taxon>
        <taxon>Gammaproteobacteria</taxon>
        <taxon>Vibrionales</taxon>
        <taxon>Vibrionaceae</taxon>
        <taxon>Vibrio</taxon>
    </lineage>
</organism>
<evidence type="ECO:0000313" key="3">
    <source>
        <dbReference type="Proteomes" id="UP001238540"/>
    </source>
</evidence>
<evidence type="ECO:0000256" key="1">
    <source>
        <dbReference type="SAM" id="Phobius"/>
    </source>
</evidence>
<evidence type="ECO:0000313" key="2">
    <source>
        <dbReference type="EMBL" id="MDN3610935.1"/>
    </source>
</evidence>
<accession>A0ABT8BUW5</accession>